<protein>
    <submittedName>
        <fullName evidence="1">DUF2158 domain-containing protein</fullName>
    </submittedName>
</protein>
<proteinExistence type="predicted"/>
<gene>
    <name evidence="1" type="ORF">M9979_06935</name>
</gene>
<evidence type="ECO:0000313" key="2">
    <source>
        <dbReference type="Proteomes" id="UP001139486"/>
    </source>
</evidence>
<dbReference type="AlphaFoldDB" id="A0A9X2KQ56"/>
<comment type="caution">
    <text evidence="1">The sequence shown here is derived from an EMBL/GenBank/DDBJ whole genome shotgun (WGS) entry which is preliminary data.</text>
</comment>
<sequence>MEFSPGDVVVLKSGSDPMTVETVDENGVWCVWANGKKIESQGFNPVVLEKYSVSFG</sequence>
<dbReference type="Proteomes" id="UP001139486">
    <property type="component" value="Unassembled WGS sequence"/>
</dbReference>
<dbReference type="Pfam" id="PF09926">
    <property type="entry name" value="DUF2158"/>
    <property type="match status" value="1"/>
</dbReference>
<reference evidence="1" key="1">
    <citation type="submission" date="2022-05" db="EMBL/GenBank/DDBJ databases">
        <title>Sphingomonas sp. strain RP10 Genome sequencing and assembly.</title>
        <authorList>
            <person name="Kim I."/>
        </authorList>
    </citation>
    <scope>NUCLEOTIDE SEQUENCE</scope>
    <source>
        <strain evidence="1">RP10</strain>
    </source>
</reference>
<organism evidence="1 2">
    <name type="scientific">Sphingomonas liriopis</name>
    <dbReference type="NCBI Taxonomy" id="2949094"/>
    <lineage>
        <taxon>Bacteria</taxon>
        <taxon>Pseudomonadati</taxon>
        <taxon>Pseudomonadota</taxon>
        <taxon>Alphaproteobacteria</taxon>
        <taxon>Sphingomonadales</taxon>
        <taxon>Sphingomonadaceae</taxon>
        <taxon>Sphingomonas</taxon>
    </lineage>
</organism>
<dbReference type="RefSeq" id="WP_254288601.1">
    <property type="nucleotide sequence ID" value="NZ_JAMLDY010000006.1"/>
</dbReference>
<evidence type="ECO:0000313" key="1">
    <source>
        <dbReference type="EMBL" id="MCP3734607.1"/>
    </source>
</evidence>
<name>A0A9X2KQ56_9SPHN</name>
<accession>A0A9X2KQ56</accession>
<dbReference type="EMBL" id="JAMLDY010000006">
    <property type="protein sequence ID" value="MCP3734607.1"/>
    <property type="molecule type" value="Genomic_DNA"/>
</dbReference>
<keyword evidence="2" id="KW-1185">Reference proteome</keyword>
<dbReference type="InterPro" id="IPR019226">
    <property type="entry name" value="DUF2158"/>
</dbReference>